<dbReference type="GO" id="GO:0000160">
    <property type="term" value="P:phosphorelay signal transduction system"/>
    <property type="evidence" value="ECO:0007669"/>
    <property type="project" value="InterPro"/>
</dbReference>
<dbReference type="OrthoDB" id="5813333at2"/>
<dbReference type="AlphaFoldDB" id="A0A1Y1SHR6"/>
<dbReference type="InterPro" id="IPR031580">
    <property type="entry name" value="TadZ_N"/>
</dbReference>
<accession>A0A1Y1SHR6</accession>
<dbReference type="STRING" id="1317117.ATO7_04935"/>
<dbReference type="Pfam" id="PF16968">
    <property type="entry name" value="TadZ_N"/>
    <property type="match status" value="1"/>
</dbReference>
<dbReference type="PROSITE" id="PS50110">
    <property type="entry name" value="RESPONSE_REGULATORY"/>
    <property type="match status" value="1"/>
</dbReference>
<dbReference type="InterPro" id="IPR027417">
    <property type="entry name" value="P-loop_NTPase"/>
</dbReference>
<proteinExistence type="predicted"/>
<dbReference type="SUPFAM" id="SSF52172">
    <property type="entry name" value="CheY-like"/>
    <property type="match status" value="1"/>
</dbReference>
<dbReference type="RefSeq" id="WP_083560089.1">
    <property type="nucleotide sequence ID" value="NZ_AQQV01000001.1"/>
</dbReference>
<feature type="domain" description="Response regulatory" evidence="2">
    <location>
        <begin position="4"/>
        <end position="119"/>
    </location>
</feature>
<evidence type="ECO:0000259" key="2">
    <source>
        <dbReference type="PROSITE" id="PS50110"/>
    </source>
</evidence>
<evidence type="ECO:0000313" key="4">
    <source>
        <dbReference type="Proteomes" id="UP000192342"/>
    </source>
</evidence>
<dbReference type="EMBL" id="AQQV01000001">
    <property type="protein sequence ID" value="ORE89196.1"/>
    <property type="molecule type" value="Genomic_DNA"/>
</dbReference>
<comment type="caution">
    <text evidence="1">Lacks conserved residue(s) required for the propagation of feature annotation.</text>
</comment>
<protein>
    <submittedName>
        <fullName evidence="3">Response regulator receiver protein</fullName>
    </submittedName>
</protein>
<gene>
    <name evidence="3" type="ORF">ATO7_04935</name>
</gene>
<dbReference type="Gene3D" id="3.40.50.300">
    <property type="entry name" value="P-loop containing nucleotide triphosphate hydrolases"/>
    <property type="match status" value="1"/>
</dbReference>
<keyword evidence="4" id="KW-1185">Reference proteome</keyword>
<dbReference type="SUPFAM" id="SSF52540">
    <property type="entry name" value="P-loop containing nucleoside triphosphate hydrolases"/>
    <property type="match status" value="1"/>
</dbReference>
<comment type="caution">
    <text evidence="3">The sequence shown here is derived from an EMBL/GenBank/DDBJ whole genome shotgun (WGS) entry which is preliminary data.</text>
</comment>
<organism evidence="3 4">
    <name type="scientific">Oceanococcus atlanticus</name>
    <dbReference type="NCBI Taxonomy" id="1317117"/>
    <lineage>
        <taxon>Bacteria</taxon>
        <taxon>Pseudomonadati</taxon>
        <taxon>Pseudomonadota</taxon>
        <taxon>Gammaproteobacteria</taxon>
        <taxon>Chromatiales</taxon>
        <taxon>Oceanococcaceae</taxon>
        <taxon>Oceanococcus</taxon>
    </lineage>
</organism>
<dbReference type="InterPro" id="IPR001789">
    <property type="entry name" value="Sig_transdc_resp-reg_receiver"/>
</dbReference>
<evidence type="ECO:0000256" key="1">
    <source>
        <dbReference type="PROSITE-ProRule" id="PRU00169"/>
    </source>
</evidence>
<dbReference type="Proteomes" id="UP000192342">
    <property type="component" value="Unassembled WGS sequence"/>
</dbReference>
<evidence type="ECO:0000313" key="3">
    <source>
        <dbReference type="EMBL" id="ORE89196.1"/>
    </source>
</evidence>
<sequence>MKSQAAVIASDPVYLTWLKETLGTSVELHWIRPDDSAEPVTAQLLGIERLEIAFVEADPQIGSDLLEELTDTQPGVLVVAIGADSPTEAVIEAMRAGARDFFVMGRDDSQLAERLRKLMRKSATQQGGVERSGRLYSIHSATGGPALAWTAEHLALALQENCRAGERVLVIDLATPHGASLVFMNIAQTYSLLDAVADVHRCDQTLIDTAFAKHASGLNVLTMPEDLVEPTHLDDVDLLALLDVLARHFHSIVLCTAANLPLRAQAGILSRAHASFMISDGSILNSRANKHLLKALQLEDCPLDRLGLVVDSDGIARGLDAQNLAQLVELPLWAVMPVNYQTRLQAMNAGDALYKLAPKDAYCSAIRDLAKRLARQDVKTLGQHTERRGLLQRMFGDA</sequence>
<dbReference type="Gene3D" id="3.40.50.2300">
    <property type="match status" value="1"/>
</dbReference>
<dbReference type="InterPro" id="IPR011006">
    <property type="entry name" value="CheY-like_superfamily"/>
</dbReference>
<reference evidence="3 4" key="1">
    <citation type="submission" date="2013-04" db="EMBL/GenBank/DDBJ databases">
        <title>Oceanococcus atlanticus 22II-S10r2 Genome Sequencing.</title>
        <authorList>
            <person name="Lai Q."/>
            <person name="Li G."/>
            <person name="Shao Z."/>
        </authorList>
    </citation>
    <scope>NUCLEOTIDE SEQUENCE [LARGE SCALE GENOMIC DNA]</scope>
    <source>
        <strain evidence="3 4">22II-S10r2</strain>
    </source>
</reference>
<name>A0A1Y1SHR6_9GAMM</name>